<keyword evidence="8" id="KW-1185">Reference proteome</keyword>
<feature type="compositionally biased region" description="Pro residues" evidence="6">
    <location>
        <begin position="63"/>
        <end position="94"/>
    </location>
</feature>
<reference evidence="7 8" key="1">
    <citation type="journal article" date="2024" name="Nat. Commun.">
        <title>Phylogenomics reveals the evolutionary origins of lichenization in chlorophyte algae.</title>
        <authorList>
            <person name="Puginier C."/>
            <person name="Libourel C."/>
            <person name="Otte J."/>
            <person name="Skaloud P."/>
            <person name="Haon M."/>
            <person name="Grisel S."/>
            <person name="Petersen M."/>
            <person name="Berrin J.G."/>
            <person name="Delaux P.M."/>
            <person name="Dal Grande F."/>
            <person name="Keller J."/>
        </authorList>
    </citation>
    <scope>NUCLEOTIDE SEQUENCE [LARGE SCALE GENOMIC DNA]</scope>
    <source>
        <strain evidence="7 8">SAG 2043</strain>
    </source>
</reference>
<evidence type="ECO:0000256" key="6">
    <source>
        <dbReference type="SAM" id="MobiDB-lite"/>
    </source>
</evidence>
<protein>
    <submittedName>
        <fullName evidence="7">Uncharacterized protein</fullName>
    </submittedName>
</protein>
<name>A0AAW1QF59_9CHLO</name>
<feature type="compositionally biased region" description="Low complexity" evidence="6">
    <location>
        <begin position="224"/>
        <end position="244"/>
    </location>
</feature>
<accession>A0AAW1QF59</accession>
<dbReference type="GO" id="GO:0005634">
    <property type="term" value="C:nucleus"/>
    <property type="evidence" value="ECO:0007669"/>
    <property type="project" value="UniProtKB-SubCell"/>
</dbReference>
<proteinExistence type="predicted"/>
<evidence type="ECO:0000256" key="1">
    <source>
        <dbReference type="ARBA" id="ARBA00004123"/>
    </source>
</evidence>
<evidence type="ECO:0000256" key="5">
    <source>
        <dbReference type="ARBA" id="ARBA00023242"/>
    </source>
</evidence>
<dbReference type="GO" id="GO:0008270">
    <property type="term" value="F:zinc ion binding"/>
    <property type="evidence" value="ECO:0007669"/>
    <property type="project" value="UniProtKB-KW"/>
</dbReference>
<dbReference type="PANTHER" id="PTHR23215:SF0">
    <property type="entry name" value="BUB3-INTERACTING AND GLEBS MOTIF-CONTAINING PROTEIN ZNF207"/>
    <property type="match status" value="1"/>
</dbReference>
<feature type="region of interest" description="Disordered" evidence="6">
    <location>
        <begin position="264"/>
        <end position="295"/>
    </location>
</feature>
<feature type="compositionally biased region" description="Pro residues" evidence="6">
    <location>
        <begin position="142"/>
        <end position="183"/>
    </location>
</feature>
<keyword evidence="3" id="KW-0863">Zinc-finger</keyword>
<feature type="compositionally biased region" description="Polar residues" evidence="6">
    <location>
        <begin position="192"/>
        <end position="219"/>
    </location>
</feature>
<evidence type="ECO:0000313" key="8">
    <source>
        <dbReference type="Proteomes" id="UP001489004"/>
    </source>
</evidence>
<dbReference type="EMBL" id="JALJOR010000003">
    <property type="protein sequence ID" value="KAK9819978.1"/>
    <property type="molecule type" value="Genomic_DNA"/>
</dbReference>
<comment type="caution">
    <text evidence="7">The sequence shown here is derived from an EMBL/GenBank/DDBJ whole genome shotgun (WGS) entry which is preliminary data.</text>
</comment>
<evidence type="ECO:0000313" key="7">
    <source>
        <dbReference type="EMBL" id="KAK9819978.1"/>
    </source>
</evidence>
<organism evidence="7 8">
    <name type="scientific">[Myrmecia] bisecta</name>
    <dbReference type="NCBI Taxonomy" id="41462"/>
    <lineage>
        <taxon>Eukaryota</taxon>
        <taxon>Viridiplantae</taxon>
        <taxon>Chlorophyta</taxon>
        <taxon>core chlorophytes</taxon>
        <taxon>Trebouxiophyceae</taxon>
        <taxon>Trebouxiales</taxon>
        <taxon>Trebouxiaceae</taxon>
        <taxon>Myrmecia</taxon>
    </lineage>
</organism>
<dbReference type="AlphaFoldDB" id="A0AAW1QF59"/>
<evidence type="ECO:0000256" key="3">
    <source>
        <dbReference type="ARBA" id="ARBA00022771"/>
    </source>
</evidence>
<evidence type="ECO:0000256" key="4">
    <source>
        <dbReference type="ARBA" id="ARBA00022833"/>
    </source>
</evidence>
<feature type="compositionally biased region" description="Pro residues" evidence="6">
    <location>
        <begin position="106"/>
        <end position="121"/>
    </location>
</feature>
<dbReference type="Proteomes" id="UP001489004">
    <property type="component" value="Unassembled WGS sequence"/>
</dbReference>
<keyword evidence="4" id="KW-0862">Zinc</keyword>
<keyword evidence="2" id="KW-0479">Metal-binding</keyword>
<comment type="subcellular location">
    <subcellularLocation>
        <location evidence="1">Nucleus</location>
    </subcellularLocation>
</comment>
<feature type="region of interest" description="Disordered" evidence="6">
    <location>
        <begin position="31"/>
        <end position="244"/>
    </location>
</feature>
<gene>
    <name evidence="7" type="ORF">WJX72_004721</name>
</gene>
<feature type="compositionally biased region" description="Low complexity" evidence="6">
    <location>
        <begin position="95"/>
        <end position="105"/>
    </location>
</feature>
<sequence>MVHKVTVDVVPNAKPGRESTEFEIFGMAGVPEGMQPGDPLPAEDEAGPAAKAGRTEGPGGPAGMPPPPVLLPPGSLPPAGGPPGGMPHFPPQQQGPPGYAGFPGYARPPPPFGMPGGPPGGPMQRPAFPMMPPPGALGMPGGPRPPFGPPGSMPMPHGLPPPARAPPLFPLGPPAPGSAPPGAAPLFPIASSGPSGQQPGAPSNGNLAEGPSSTASAPTGQLFPIGGAAPANPIAGAPAASSAVPAKLPDSLVTLVWNDPDDMSMEERRAQLPKYSPPPVQPHFQQGLPQAGIPY</sequence>
<dbReference type="PANTHER" id="PTHR23215">
    <property type="entry name" value="ZINC FINGER PROTEIN 207"/>
    <property type="match status" value="1"/>
</dbReference>
<evidence type="ECO:0000256" key="2">
    <source>
        <dbReference type="ARBA" id="ARBA00022723"/>
    </source>
</evidence>
<keyword evidence="5" id="KW-0539">Nucleus</keyword>